<keyword evidence="4 7" id="KW-0812">Transmembrane</keyword>
<evidence type="ECO:0000256" key="1">
    <source>
        <dbReference type="ARBA" id="ARBA00004651"/>
    </source>
</evidence>
<feature type="transmembrane region" description="Helical" evidence="7">
    <location>
        <begin position="12"/>
        <end position="31"/>
    </location>
</feature>
<evidence type="ECO:0000256" key="7">
    <source>
        <dbReference type="SAM" id="Phobius"/>
    </source>
</evidence>
<dbReference type="PANTHER" id="PTHR32322">
    <property type="entry name" value="INNER MEMBRANE TRANSPORTER"/>
    <property type="match status" value="1"/>
</dbReference>
<keyword evidence="6 7" id="KW-0472">Membrane</keyword>
<feature type="domain" description="EamA" evidence="8">
    <location>
        <begin position="168"/>
        <end position="302"/>
    </location>
</feature>
<dbReference type="PANTHER" id="PTHR32322:SF18">
    <property type="entry name" value="S-ADENOSYLMETHIONINE_S-ADENOSYLHOMOCYSTEINE TRANSPORTER"/>
    <property type="match status" value="1"/>
</dbReference>
<reference evidence="9 10" key="1">
    <citation type="submission" date="2021-04" db="EMBL/GenBank/DDBJ databases">
        <title>Paenibacillus sp. DLE-14 whole genome sequence.</title>
        <authorList>
            <person name="Ham Y.J."/>
        </authorList>
    </citation>
    <scope>NUCLEOTIDE SEQUENCE [LARGE SCALE GENOMIC DNA]</scope>
    <source>
        <strain evidence="9 10">DLE-14</strain>
    </source>
</reference>
<comment type="caution">
    <text evidence="9">The sequence shown here is derived from an EMBL/GenBank/DDBJ whole genome shotgun (WGS) entry which is preliminary data.</text>
</comment>
<feature type="transmembrane region" description="Helical" evidence="7">
    <location>
        <begin position="107"/>
        <end position="129"/>
    </location>
</feature>
<protein>
    <submittedName>
        <fullName evidence="9">DMT family transporter</fullName>
    </submittedName>
</protein>
<evidence type="ECO:0000256" key="3">
    <source>
        <dbReference type="ARBA" id="ARBA00022475"/>
    </source>
</evidence>
<evidence type="ECO:0000256" key="2">
    <source>
        <dbReference type="ARBA" id="ARBA00007362"/>
    </source>
</evidence>
<evidence type="ECO:0000259" key="8">
    <source>
        <dbReference type="Pfam" id="PF00892"/>
    </source>
</evidence>
<feature type="transmembrane region" description="Helical" evidence="7">
    <location>
        <begin position="51"/>
        <end position="69"/>
    </location>
</feature>
<dbReference type="EMBL" id="JAGKSP010000001">
    <property type="protein sequence ID" value="MBP3961271.1"/>
    <property type="molecule type" value="Genomic_DNA"/>
</dbReference>
<feature type="transmembrane region" description="Helical" evidence="7">
    <location>
        <begin position="81"/>
        <end position="101"/>
    </location>
</feature>
<dbReference type="Pfam" id="PF00892">
    <property type="entry name" value="EamA"/>
    <property type="match status" value="2"/>
</dbReference>
<comment type="similarity">
    <text evidence="2">Belongs to the EamA transporter family.</text>
</comment>
<name>A0ABS5C5J5_9BACL</name>
<feature type="transmembrane region" description="Helical" evidence="7">
    <location>
        <begin position="283"/>
        <end position="301"/>
    </location>
</feature>
<evidence type="ECO:0000256" key="4">
    <source>
        <dbReference type="ARBA" id="ARBA00022692"/>
    </source>
</evidence>
<dbReference type="Proteomes" id="UP000673394">
    <property type="component" value="Unassembled WGS sequence"/>
</dbReference>
<accession>A0ABS5C5J5</accession>
<keyword evidence="5 7" id="KW-1133">Transmembrane helix</keyword>
<feature type="transmembrane region" description="Helical" evidence="7">
    <location>
        <begin position="198"/>
        <end position="217"/>
    </location>
</feature>
<evidence type="ECO:0000256" key="6">
    <source>
        <dbReference type="ARBA" id="ARBA00023136"/>
    </source>
</evidence>
<feature type="transmembrane region" description="Helical" evidence="7">
    <location>
        <begin position="164"/>
        <end position="186"/>
    </location>
</feature>
<dbReference type="InterPro" id="IPR000620">
    <property type="entry name" value="EamA_dom"/>
</dbReference>
<organism evidence="9 10">
    <name type="scientific">Paenibacillus lignilyticus</name>
    <dbReference type="NCBI Taxonomy" id="1172615"/>
    <lineage>
        <taxon>Bacteria</taxon>
        <taxon>Bacillati</taxon>
        <taxon>Bacillota</taxon>
        <taxon>Bacilli</taxon>
        <taxon>Bacillales</taxon>
        <taxon>Paenibacillaceae</taxon>
        <taxon>Paenibacillus</taxon>
    </lineage>
</organism>
<feature type="domain" description="EamA" evidence="8">
    <location>
        <begin position="13"/>
        <end position="153"/>
    </location>
</feature>
<dbReference type="InterPro" id="IPR037185">
    <property type="entry name" value="EmrE-like"/>
</dbReference>
<feature type="transmembrane region" description="Helical" evidence="7">
    <location>
        <begin position="141"/>
        <end position="158"/>
    </location>
</feature>
<sequence>MTAAKFFTHPLGIIGASISATLLWGSSYPFIKLSYARLGIGSHDTLEQILFAGYRFTLAGLLILAYMLIRKETLRYQRGSGGMVASIALFQTVLQYIFFYAGLSKSAGVVGAVIAGTISFFQIALAHFLYKNDRINGTKGLGLLVGFLGLLVLGLSKHDGNSGLHFSLGEVLLIAATLFNAIANLLSKRAAASYSIPYINGYQMLVGGIVLTVIGAWKPGLAPFHFDGIALLMLLHLALVSALAFMLWNNVMKYNSVGSVSMYLFLIPVFGVLQSAMFLGEPLSAAVLGALALVSAGIVIVNRRKREVKADQAA</sequence>
<gene>
    <name evidence="9" type="ORF">I8J30_01000</name>
</gene>
<dbReference type="SUPFAM" id="SSF103481">
    <property type="entry name" value="Multidrug resistance efflux transporter EmrE"/>
    <property type="match status" value="2"/>
</dbReference>
<dbReference type="RefSeq" id="WP_210654624.1">
    <property type="nucleotide sequence ID" value="NZ_JAGKSP010000001.1"/>
</dbReference>
<dbReference type="InterPro" id="IPR050638">
    <property type="entry name" value="AA-Vitamin_Transporters"/>
</dbReference>
<proteinExistence type="inferred from homology"/>
<keyword evidence="3" id="KW-1003">Cell membrane</keyword>
<evidence type="ECO:0000313" key="9">
    <source>
        <dbReference type="EMBL" id="MBP3961271.1"/>
    </source>
</evidence>
<feature type="transmembrane region" description="Helical" evidence="7">
    <location>
        <begin position="229"/>
        <end position="248"/>
    </location>
</feature>
<comment type="subcellular location">
    <subcellularLocation>
        <location evidence="1">Cell membrane</location>
        <topology evidence="1">Multi-pass membrane protein</topology>
    </subcellularLocation>
</comment>
<evidence type="ECO:0000256" key="5">
    <source>
        <dbReference type="ARBA" id="ARBA00022989"/>
    </source>
</evidence>
<evidence type="ECO:0000313" key="10">
    <source>
        <dbReference type="Proteomes" id="UP000673394"/>
    </source>
</evidence>
<feature type="transmembrane region" description="Helical" evidence="7">
    <location>
        <begin position="260"/>
        <end position="277"/>
    </location>
</feature>
<keyword evidence="10" id="KW-1185">Reference proteome</keyword>